<evidence type="ECO:0000313" key="2">
    <source>
        <dbReference type="EMBL" id="GBF32165.1"/>
    </source>
</evidence>
<proteinExistence type="predicted"/>
<dbReference type="EMBL" id="BFAV01000018">
    <property type="protein sequence ID" value="GBF32165.1"/>
    <property type="molecule type" value="Genomic_DNA"/>
</dbReference>
<dbReference type="OrthoDB" id="9779692at2"/>
<evidence type="ECO:0000256" key="1">
    <source>
        <dbReference type="SAM" id="Phobius"/>
    </source>
</evidence>
<comment type="caution">
    <text evidence="2">The sequence shown here is derived from an EMBL/GenBank/DDBJ whole genome shotgun (WGS) entry which is preliminary data.</text>
</comment>
<organism evidence="2 3">
    <name type="scientific">Desulfocucumis palustris</name>
    <dbReference type="NCBI Taxonomy" id="1898651"/>
    <lineage>
        <taxon>Bacteria</taxon>
        <taxon>Bacillati</taxon>
        <taxon>Bacillota</taxon>
        <taxon>Clostridia</taxon>
        <taxon>Eubacteriales</taxon>
        <taxon>Desulfocucumaceae</taxon>
        <taxon>Desulfocucumis</taxon>
    </lineage>
</organism>
<sequence>MLIVDKKSFNIGLGLLISFLVVLALMLSPVIDGKTILIYSEDLFNSLTKGSTYQIPAVEKSAEKFAGTSFSVSVKAADAAEGEQIAKVYGSAGADVKVDSNKVDISGDLGKISLAALKDADALFNGRVDELKGAYGMDGKEVIYCWYGGFKALNKQYKLDAKSSEMSFTGNVMSKALEPAYNFEGIKPVKVREKMGVTGFLLTFYVIYTVWFGFAVMYLFEGMGITATAAKKKLEA</sequence>
<gene>
    <name evidence="2" type="ORF">DCCM_0356</name>
</gene>
<feature type="transmembrane region" description="Helical" evidence="1">
    <location>
        <begin position="197"/>
        <end position="220"/>
    </location>
</feature>
<reference evidence="3" key="1">
    <citation type="submission" date="2018-02" db="EMBL/GenBank/DDBJ databases">
        <title>Genome sequence of Desulfocucumis palustris strain NAW-5.</title>
        <authorList>
            <person name="Watanabe M."/>
            <person name="Kojima H."/>
            <person name="Fukui M."/>
        </authorList>
    </citation>
    <scope>NUCLEOTIDE SEQUENCE [LARGE SCALE GENOMIC DNA]</scope>
    <source>
        <strain evidence="3">NAW-5</strain>
    </source>
</reference>
<dbReference type="Proteomes" id="UP000239549">
    <property type="component" value="Unassembled WGS sequence"/>
</dbReference>
<evidence type="ECO:0000313" key="3">
    <source>
        <dbReference type="Proteomes" id="UP000239549"/>
    </source>
</evidence>
<dbReference type="AlphaFoldDB" id="A0A2L2X7M0"/>
<keyword evidence="3" id="KW-1185">Reference proteome</keyword>
<keyword evidence="1" id="KW-1133">Transmembrane helix</keyword>
<protein>
    <submittedName>
        <fullName evidence="2">Uncharacterized protein</fullName>
    </submittedName>
</protein>
<feature type="transmembrane region" description="Helical" evidence="1">
    <location>
        <begin position="12"/>
        <end position="31"/>
    </location>
</feature>
<keyword evidence="1" id="KW-0812">Transmembrane</keyword>
<name>A0A2L2X7M0_9FIRM</name>
<keyword evidence="1" id="KW-0472">Membrane</keyword>
<dbReference type="RefSeq" id="WP_104370726.1">
    <property type="nucleotide sequence ID" value="NZ_BFAV01000018.1"/>
</dbReference>
<accession>A0A2L2X7M0</accession>